<dbReference type="InterPro" id="IPR034913">
    <property type="entry name" value="mS27/PTCD2"/>
</dbReference>
<protein>
    <submittedName>
        <fullName evidence="2">Uncharacterized protein</fullName>
    </submittedName>
</protein>
<dbReference type="PANTHER" id="PTHR21393:SF0">
    <property type="entry name" value="SMALL RIBOSOMAL SUBUNIT PROTEIN MS27"/>
    <property type="match status" value="1"/>
</dbReference>
<dbReference type="EMBL" id="JBGFUD010008154">
    <property type="protein sequence ID" value="MFH4981918.1"/>
    <property type="molecule type" value="Genomic_DNA"/>
</dbReference>
<evidence type="ECO:0000256" key="1">
    <source>
        <dbReference type="ARBA" id="ARBA00004173"/>
    </source>
</evidence>
<dbReference type="AlphaFoldDB" id="A0ABD6EPX8"/>
<comment type="caution">
    <text evidence="2">The sequence shown here is derived from an EMBL/GenBank/DDBJ whole genome shotgun (WGS) entry which is preliminary data.</text>
</comment>
<organism evidence="2 3">
    <name type="scientific">Gnathostoma spinigerum</name>
    <dbReference type="NCBI Taxonomy" id="75299"/>
    <lineage>
        <taxon>Eukaryota</taxon>
        <taxon>Metazoa</taxon>
        <taxon>Ecdysozoa</taxon>
        <taxon>Nematoda</taxon>
        <taxon>Chromadorea</taxon>
        <taxon>Rhabditida</taxon>
        <taxon>Spirurina</taxon>
        <taxon>Gnathostomatomorpha</taxon>
        <taxon>Gnathostomatoidea</taxon>
        <taxon>Gnathostomatidae</taxon>
        <taxon>Gnathostoma</taxon>
    </lineage>
</organism>
<proteinExistence type="predicted"/>
<evidence type="ECO:0000313" key="2">
    <source>
        <dbReference type="EMBL" id="MFH4981918.1"/>
    </source>
</evidence>
<keyword evidence="3" id="KW-1185">Reference proteome</keyword>
<dbReference type="GO" id="GO:0005739">
    <property type="term" value="C:mitochondrion"/>
    <property type="evidence" value="ECO:0007669"/>
    <property type="project" value="UniProtKB-SubCell"/>
</dbReference>
<sequence length="234" mass="26217">MAFRCRFPYLLRAGSNLHQSHRGLLSKKFLLQVEWGHGHERMGKFSLGGDYEWIAAVQKKFAGGGMASAIDVDVAVCGADEKDQLDDIIELMYKLRHTKFAADVLPSSEYAIIRAALKHNAVDLLFKVLSDPINYGIFLNEHSACLLVDYLLESNNVAGAAKVATIVMQQEMFSSTLANILCIYALLKWTELSPSQRLFDKVVLPPVKQEEVNEEDQVTLRNLHITAFDTSCRL</sequence>
<dbReference type="Proteomes" id="UP001608902">
    <property type="component" value="Unassembled WGS sequence"/>
</dbReference>
<dbReference type="InterPro" id="IPR019266">
    <property type="entry name" value="Ribosomal_mS27"/>
</dbReference>
<accession>A0ABD6EPX8</accession>
<dbReference type="PANTHER" id="PTHR21393">
    <property type="entry name" value="MITOCHONDRIAL 28S RIBOSOMAL PROTEIN S27"/>
    <property type="match status" value="1"/>
</dbReference>
<comment type="subcellular location">
    <subcellularLocation>
        <location evidence="1">Mitochondrion</location>
    </subcellularLocation>
</comment>
<reference evidence="2 3" key="1">
    <citation type="submission" date="2024-08" db="EMBL/GenBank/DDBJ databases">
        <title>Gnathostoma spinigerum genome.</title>
        <authorList>
            <person name="Gonzalez-Bertolin B."/>
            <person name="Monzon S."/>
            <person name="Zaballos A."/>
            <person name="Jimenez P."/>
            <person name="Dekumyoy P."/>
            <person name="Varona S."/>
            <person name="Cuesta I."/>
            <person name="Sumanam S."/>
            <person name="Adisakwattana P."/>
            <person name="Gasser R.B."/>
            <person name="Hernandez-Gonzalez A."/>
            <person name="Young N.D."/>
            <person name="Perteguer M.J."/>
        </authorList>
    </citation>
    <scope>NUCLEOTIDE SEQUENCE [LARGE SCALE GENOMIC DNA]</scope>
    <source>
        <strain evidence="2">AL3</strain>
        <tissue evidence="2">Liver</tissue>
    </source>
</reference>
<evidence type="ECO:0000313" key="3">
    <source>
        <dbReference type="Proteomes" id="UP001608902"/>
    </source>
</evidence>
<gene>
    <name evidence="2" type="ORF">AB6A40_008627</name>
</gene>
<dbReference type="Pfam" id="PF10037">
    <property type="entry name" value="MRP-S27"/>
    <property type="match status" value="1"/>
</dbReference>
<name>A0ABD6EPX8_9BILA</name>